<feature type="binding site" evidence="6">
    <location>
        <position position="358"/>
    </location>
    <ligand>
        <name>[4Fe-4S] cluster</name>
        <dbReference type="ChEBI" id="CHEBI:49883"/>
    </ligand>
</feature>
<dbReference type="Gene3D" id="3.30.499.10">
    <property type="entry name" value="Aconitase, domain 3"/>
    <property type="match status" value="2"/>
</dbReference>
<dbReference type="InterPro" id="IPR036008">
    <property type="entry name" value="Aconitase_4Fe-4S_dom"/>
</dbReference>
<dbReference type="GO" id="GO:0051539">
    <property type="term" value="F:4 iron, 4 sulfur cluster binding"/>
    <property type="evidence" value="ECO:0007669"/>
    <property type="project" value="UniProtKB-KW"/>
</dbReference>
<feature type="domain" description="Aconitase/3-isopropylmalate dehydratase large subunit alpha/beta/alpha" evidence="7">
    <location>
        <begin position="288"/>
        <end position="408"/>
    </location>
</feature>
<evidence type="ECO:0000259" key="7">
    <source>
        <dbReference type="Pfam" id="PF00330"/>
    </source>
</evidence>
<dbReference type="InterPro" id="IPR050067">
    <property type="entry name" value="IPM_dehydratase_rel_enz"/>
</dbReference>
<dbReference type="NCBIfam" id="NF001614">
    <property type="entry name" value="PRK00402.1"/>
    <property type="match status" value="1"/>
</dbReference>
<dbReference type="SUPFAM" id="SSF53732">
    <property type="entry name" value="Aconitase iron-sulfur domain"/>
    <property type="match status" value="1"/>
</dbReference>
<comment type="function">
    <text evidence="6">Catalyzes the isomerization between 2-isopropylmalate and 3-isopropylmalate, via the formation of 2-isopropylmaleate.</text>
</comment>
<evidence type="ECO:0000256" key="5">
    <source>
        <dbReference type="ARBA" id="ARBA00023239"/>
    </source>
</evidence>
<dbReference type="InterPro" id="IPR033941">
    <property type="entry name" value="IPMI_cat"/>
</dbReference>
<keyword evidence="1 6" id="KW-0004">4Fe-4S</keyword>
<keyword evidence="6" id="KW-0432">Leucine biosynthesis</keyword>
<protein>
    <recommendedName>
        <fullName evidence="6">3-isopropylmalate dehydratase large subunit</fullName>
        <ecNumber evidence="6">4.2.1.33</ecNumber>
    </recommendedName>
    <alternativeName>
        <fullName evidence="6">Alpha-IPM isomerase</fullName>
        <shortName evidence="6">IPMI</shortName>
    </alternativeName>
    <alternativeName>
        <fullName evidence="6">Isopropylmalate isomerase</fullName>
    </alternativeName>
</protein>
<dbReference type="NCBIfam" id="TIGR01343">
    <property type="entry name" value="hacA_fam"/>
    <property type="match status" value="1"/>
</dbReference>
<evidence type="ECO:0000256" key="2">
    <source>
        <dbReference type="ARBA" id="ARBA00022723"/>
    </source>
</evidence>
<sequence>MGLTMIQKILAKAAGTSSPEPGEIVEARIDTAMIHDATGAPVVAAFREIGRSRVWDPDRVLILFDHSIPAPTESAAWLQKILREFATEQGIQNLDIKAGVCHQVMPEEGWVYPGAVVVGTDSHTCTHGAFGAFGTGIGSTEMAAVFVTGKLWFRVPESIKIIVDGSFPRGVFAKDLILYLCGKLTAEGASYKSIEFAGPAVEKMSISERMTLCNMAIEMGAKAGMIEPNEVVLEFVRSRARHPFEVIKADPDAYYSETVAVDVSDLEPQVACPTQVDNVKPLREVAGLLINQAFLGSCTNGRLDDLHAAAKVLEGRKVHPHVRLLVVPASAQVYRRAMEDGTLRILSEAGAVICNPGCGPCFGGHQGLMAEGERCIASSNRNFKGRMGKGSEVYLASPASVAAAAVVGQIVDPREFFA</sequence>
<dbReference type="NCBIfam" id="TIGR02086">
    <property type="entry name" value="IPMI_arch"/>
    <property type="match status" value="1"/>
</dbReference>
<gene>
    <name evidence="8" type="primary">dmdA_1</name>
    <name evidence="6" type="synonym">leuC</name>
    <name evidence="8" type="ORF">MOST_03230</name>
</gene>
<reference evidence="8 9" key="1">
    <citation type="submission" date="2018-03" db="EMBL/GenBank/DDBJ databases">
        <title>Genome sequence of Moorella stamsii DSM 26217.</title>
        <authorList>
            <person name="Poehlein A."/>
            <person name="Daniel R."/>
        </authorList>
    </citation>
    <scope>NUCLEOTIDE SEQUENCE [LARGE SCALE GENOMIC DNA]</scope>
    <source>
        <strain evidence="9">DSM 26217</strain>
    </source>
</reference>
<proteinExistence type="inferred from homology"/>
<dbReference type="CDD" id="cd01583">
    <property type="entry name" value="IPMI"/>
    <property type="match status" value="1"/>
</dbReference>
<keyword evidence="6" id="KW-0028">Amino-acid biosynthesis</keyword>
<dbReference type="EMBL" id="PVXL01000014">
    <property type="protein sequence ID" value="PRR77110.1"/>
    <property type="molecule type" value="Genomic_DNA"/>
</dbReference>
<keyword evidence="6" id="KW-0100">Branched-chain amino acid biosynthesis</keyword>
<feature type="binding site" evidence="6">
    <location>
        <position position="361"/>
    </location>
    <ligand>
        <name>[4Fe-4S] cluster</name>
        <dbReference type="ChEBI" id="CHEBI:49883"/>
    </ligand>
</feature>
<name>A0A9X7P7E1_9FIRM</name>
<dbReference type="GO" id="GO:0003861">
    <property type="term" value="F:3-isopropylmalate dehydratase activity"/>
    <property type="evidence" value="ECO:0007669"/>
    <property type="project" value="UniProtKB-UniRule"/>
</dbReference>
<comment type="pathway">
    <text evidence="6">Amino-acid biosynthesis; L-leucine biosynthesis; L-leucine from 3-methyl-2-oxobutanoate: step 2/4.</text>
</comment>
<dbReference type="InterPro" id="IPR018136">
    <property type="entry name" value="Aconitase_4Fe-4S_BS"/>
</dbReference>
<evidence type="ECO:0000256" key="3">
    <source>
        <dbReference type="ARBA" id="ARBA00023004"/>
    </source>
</evidence>
<dbReference type="Pfam" id="PF00330">
    <property type="entry name" value="Aconitase"/>
    <property type="match status" value="2"/>
</dbReference>
<comment type="cofactor">
    <cofactor evidence="6">
        <name>[4Fe-4S] cluster</name>
        <dbReference type="ChEBI" id="CHEBI:49883"/>
    </cofactor>
    <text evidence="6">Binds 1 [4Fe-4S] cluster per subunit.</text>
</comment>
<dbReference type="GO" id="GO:0046872">
    <property type="term" value="F:metal ion binding"/>
    <property type="evidence" value="ECO:0007669"/>
    <property type="project" value="UniProtKB-KW"/>
</dbReference>
<dbReference type="AlphaFoldDB" id="A0A9X7P7E1"/>
<comment type="catalytic activity">
    <reaction evidence="6">
        <text>(2R,3S)-3-isopropylmalate = (2S)-2-isopropylmalate</text>
        <dbReference type="Rhea" id="RHEA:32287"/>
        <dbReference type="ChEBI" id="CHEBI:1178"/>
        <dbReference type="ChEBI" id="CHEBI:35121"/>
        <dbReference type="EC" id="4.2.1.33"/>
    </reaction>
</comment>
<keyword evidence="5 6" id="KW-0456">Lyase</keyword>
<comment type="similarity">
    <text evidence="6">Belongs to the aconitase/IPM isomerase family. LeuC type 2 subfamily.</text>
</comment>
<comment type="subunit">
    <text evidence="6">Heterodimer of LeuC and LeuD.</text>
</comment>
<dbReference type="EC" id="4.2.1.33" evidence="6"/>
<dbReference type="Proteomes" id="UP000239430">
    <property type="component" value="Unassembled WGS sequence"/>
</dbReference>
<keyword evidence="3 6" id="KW-0408">Iron</keyword>
<evidence type="ECO:0000313" key="9">
    <source>
        <dbReference type="Proteomes" id="UP000239430"/>
    </source>
</evidence>
<dbReference type="PANTHER" id="PTHR43822">
    <property type="entry name" value="HOMOACONITASE, MITOCHONDRIAL-RELATED"/>
    <property type="match status" value="1"/>
</dbReference>
<dbReference type="InterPro" id="IPR006251">
    <property type="entry name" value="Homoacnase/IPMdehydase_lsu"/>
</dbReference>
<dbReference type="PROSITE" id="PS00450">
    <property type="entry name" value="ACONITASE_1"/>
    <property type="match status" value="1"/>
</dbReference>
<comment type="caution">
    <text evidence="8">The sequence shown here is derived from an EMBL/GenBank/DDBJ whole genome shotgun (WGS) entry which is preliminary data.</text>
</comment>
<keyword evidence="9" id="KW-1185">Reference proteome</keyword>
<accession>A0A9X7P7E1</accession>
<keyword evidence="2 6" id="KW-0479">Metal-binding</keyword>
<evidence type="ECO:0000313" key="8">
    <source>
        <dbReference type="EMBL" id="PRR77110.1"/>
    </source>
</evidence>
<keyword evidence="4 6" id="KW-0411">Iron-sulfur</keyword>
<evidence type="ECO:0000256" key="6">
    <source>
        <dbReference type="HAMAP-Rule" id="MF_01027"/>
    </source>
</evidence>
<dbReference type="GO" id="GO:0009098">
    <property type="term" value="P:L-leucine biosynthetic process"/>
    <property type="evidence" value="ECO:0007669"/>
    <property type="project" value="UniProtKB-UniRule"/>
</dbReference>
<feature type="domain" description="Aconitase/3-isopropylmalate dehydratase large subunit alpha/beta/alpha" evidence="7">
    <location>
        <begin position="25"/>
        <end position="284"/>
    </location>
</feature>
<dbReference type="PRINTS" id="PR00415">
    <property type="entry name" value="ACONITASE"/>
</dbReference>
<evidence type="ECO:0000256" key="1">
    <source>
        <dbReference type="ARBA" id="ARBA00022485"/>
    </source>
</evidence>
<dbReference type="InterPro" id="IPR015931">
    <property type="entry name" value="Acnase/IPM_dHydase_lsu_aba_1/3"/>
</dbReference>
<dbReference type="InterPro" id="IPR001030">
    <property type="entry name" value="Acoase/IPM_deHydtase_lsu_aba"/>
</dbReference>
<evidence type="ECO:0000256" key="4">
    <source>
        <dbReference type="ARBA" id="ARBA00023014"/>
    </source>
</evidence>
<organism evidence="8 9">
    <name type="scientific">Neomoorella stamsii</name>
    <dbReference type="NCBI Taxonomy" id="1266720"/>
    <lineage>
        <taxon>Bacteria</taxon>
        <taxon>Bacillati</taxon>
        <taxon>Bacillota</taxon>
        <taxon>Clostridia</taxon>
        <taxon>Neomoorellales</taxon>
        <taxon>Neomoorellaceae</taxon>
        <taxon>Neomoorella</taxon>
    </lineage>
</organism>
<dbReference type="HAMAP" id="MF_01027">
    <property type="entry name" value="LeuC_type2"/>
    <property type="match status" value="1"/>
</dbReference>
<feature type="binding site" evidence="6">
    <location>
        <position position="298"/>
    </location>
    <ligand>
        <name>[4Fe-4S] cluster</name>
        <dbReference type="ChEBI" id="CHEBI:49883"/>
    </ligand>
</feature>
<dbReference type="RefSeq" id="WP_054936105.1">
    <property type="nucleotide sequence ID" value="NZ_PVXL01000014.1"/>
</dbReference>
<dbReference type="InterPro" id="IPR011826">
    <property type="entry name" value="HAcnase/IPMdehydase_lsu_prok"/>
</dbReference>
<dbReference type="PANTHER" id="PTHR43822:SF2">
    <property type="entry name" value="HOMOACONITASE, MITOCHONDRIAL"/>
    <property type="match status" value="1"/>
</dbReference>